<evidence type="ECO:0000313" key="4">
    <source>
        <dbReference type="Proteomes" id="UP000230202"/>
    </source>
</evidence>
<dbReference type="InterPro" id="IPR027417">
    <property type="entry name" value="P-loop_NTPase"/>
</dbReference>
<comment type="caution">
    <text evidence="3">The sequence shown here is derived from an EMBL/GenBank/DDBJ whole genome shotgun (WGS) entry which is preliminary data.</text>
</comment>
<dbReference type="InterPro" id="IPR034139">
    <property type="entry name" value="TOPRIM_OLD"/>
</dbReference>
<keyword evidence="4" id="KW-1185">Reference proteome</keyword>
<dbReference type="Pfam" id="PF20469">
    <property type="entry name" value="OLD-like_TOPRIM"/>
    <property type="match status" value="1"/>
</dbReference>
<dbReference type="SUPFAM" id="SSF52540">
    <property type="entry name" value="P-loop containing nucleoside triphosphate hydrolases"/>
    <property type="match status" value="1"/>
</dbReference>
<dbReference type="InterPro" id="IPR041685">
    <property type="entry name" value="AAA_GajA/Old/RecF-like"/>
</dbReference>
<proteinExistence type="predicted"/>
<dbReference type="Proteomes" id="UP000230202">
    <property type="component" value="Unassembled WGS sequence"/>
</dbReference>
<evidence type="ECO:0000313" key="3">
    <source>
        <dbReference type="EMBL" id="PIT38351.1"/>
    </source>
</evidence>
<organism evidence="3 4">
    <name type="scientific">Snodgrassella alvi</name>
    <dbReference type="NCBI Taxonomy" id="1196083"/>
    <lineage>
        <taxon>Bacteria</taxon>
        <taxon>Pseudomonadati</taxon>
        <taxon>Pseudomonadota</taxon>
        <taxon>Betaproteobacteria</taxon>
        <taxon>Neisseriales</taxon>
        <taxon>Neisseriaceae</taxon>
        <taxon>Snodgrassella</taxon>
    </lineage>
</organism>
<dbReference type="Pfam" id="PF13175">
    <property type="entry name" value="AAA_15"/>
    <property type="match status" value="1"/>
</dbReference>
<evidence type="ECO:0000259" key="1">
    <source>
        <dbReference type="Pfam" id="PF13175"/>
    </source>
</evidence>
<name>A0A2N9X598_9NEIS</name>
<reference evidence="3" key="1">
    <citation type="journal article" date="2017" name="MBio">
        <title>Type VI secretion-mediated competition in the bee gut microbiome.</title>
        <authorList>
            <person name="Steele M.I."/>
            <person name="Kwong W.K."/>
            <person name="Powell J.E."/>
            <person name="Whiteley M."/>
            <person name="Moran N.A."/>
        </authorList>
    </citation>
    <scope>NUCLEOTIDE SEQUENCE [LARGE SCALE GENOMIC DNA]</scope>
    <source>
        <strain evidence="3">WkB273</strain>
    </source>
</reference>
<dbReference type="RefSeq" id="WP_100152324.1">
    <property type="nucleotide sequence ID" value="NZ_MEIL01000029.1"/>
</dbReference>
<evidence type="ECO:0000259" key="2">
    <source>
        <dbReference type="Pfam" id="PF20469"/>
    </source>
</evidence>
<gene>
    <name evidence="3" type="ORF">BHC54_07320</name>
</gene>
<feature type="domain" description="OLD protein-like TOPRIM" evidence="2">
    <location>
        <begin position="487"/>
        <end position="550"/>
    </location>
</feature>
<dbReference type="PANTHER" id="PTHR43581:SF2">
    <property type="entry name" value="EXCINUCLEASE ATPASE SUBUNIT"/>
    <property type="match status" value="1"/>
</dbReference>
<protein>
    <submittedName>
        <fullName evidence="3">Uncharacterized protein</fullName>
    </submittedName>
</protein>
<sequence>MYLQSFTLKNFRKFGEKDNEVFFVNSNEIKNKSLEQAQNKTSDHSKENSSPVPLISPSSTLIIGKNNTGKTTITNALKKLHDNKMVTSSDFNLDYLKNLVGTYVEAFQNHEEDNTDIKLETPKIEFELKVKLENFEEDLISNLSPFVTLDDLDKKESIVIKANYSIKEEEIFLQEVRALIQAKAQKNKAELAPLEKICNLLDDKDKTKYKLSYRNNYDEEVTNFSLSNLIKIKCIDANRNLKEDVLSSIFQKIVVTLFMNEENKDVFNEGLNNINGIITSGVEKKNKSVSEILREIEQPNHFDMQLRGNVSKDDILNKLIKYSFREGEDYIPENQFGLGYINLVNIIGEIVHYIHTYPEASHHSHINLLLIEEPEAFMHPQMQEFFIKRIDSAVNKVLEQIQKPDSTAALLKCQIIITTHSSHIVNSKIHSSNSFNNINYLTVKDRCSTVIPLYDALLSKDGASNEQEQKELIFLKKHIKYKVSELFFSDAVIFVEGGTEELLLNYYLEHDEVLKKYYISIFRIDGAHAKVYYPLIKQLQIPCLIITDIDIKRTDCEKNKTCNEECPNNKDGHHPKSFKQVTSLKGRKTTNKTLKELLGTEELDNVEYIESENILVVFQKKPIQQQYATSLEEAIILTNYNHQSMVEILNTALPKLSTDFIQNNKINKLDEIKKDRSFEIHHKLNNNVSKTEFASSLLFTILTSGTDPLENTLTLPEYIQDGLNWLKNQLNNK</sequence>
<dbReference type="Gene3D" id="3.40.50.300">
    <property type="entry name" value="P-loop containing nucleotide triphosphate hydrolases"/>
    <property type="match status" value="1"/>
</dbReference>
<accession>A0A2N9X598</accession>
<dbReference type="PANTHER" id="PTHR43581">
    <property type="entry name" value="ATP/GTP PHOSPHATASE"/>
    <property type="match status" value="1"/>
</dbReference>
<dbReference type="CDD" id="cd01026">
    <property type="entry name" value="TOPRIM_OLD"/>
    <property type="match status" value="1"/>
</dbReference>
<dbReference type="AlphaFoldDB" id="A0A2N9X598"/>
<dbReference type="EMBL" id="MEIL01000029">
    <property type="protein sequence ID" value="PIT38351.1"/>
    <property type="molecule type" value="Genomic_DNA"/>
</dbReference>
<dbReference type="InterPro" id="IPR051396">
    <property type="entry name" value="Bact_Antivir_Def_Nuclease"/>
</dbReference>
<feature type="domain" description="Endonuclease GajA/Old nuclease/RecF-like AAA" evidence="1">
    <location>
        <begin position="1"/>
        <end position="425"/>
    </location>
</feature>